<name>A0AAV4PQ90_9ARAC</name>
<proteinExistence type="predicted"/>
<sequence length="152" mass="16527">MAFKVQTCKVVHAIRSAGVKIKKKFGILTPQSRAISPECDESLQTSGVNETNPLTPYLGESLPSELSRLCEFEFGPPAQSSTLRQINGLPRTPCESGCRRIPSHPRSSPSSHPPLGASPSLTRTMLPRHSESSVTPARTICHQDRSLRTHGT</sequence>
<feature type="compositionally biased region" description="Basic and acidic residues" evidence="1">
    <location>
        <begin position="141"/>
        <end position="152"/>
    </location>
</feature>
<evidence type="ECO:0000256" key="1">
    <source>
        <dbReference type="SAM" id="MobiDB-lite"/>
    </source>
</evidence>
<feature type="region of interest" description="Disordered" evidence="1">
    <location>
        <begin position="78"/>
        <end position="152"/>
    </location>
</feature>
<organism evidence="2 3">
    <name type="scientific">Caerostris darwini</name>
    <dbReference type="NCBI Taxonomy" id="1538125"/>
    <lineage>
        <taxon>Eukaryota</taxon>
        <taxon>Metazoa</taxon>
        <taxon>Ecdysozoa</taxon>
        <taxon>Arthropoda</taxon>
        <taxon>Chelicerata</taxon>
        <taxon>Arachnida</taxon>
        <taxon>Araneae</taxon>
        <taxon>Araneomorphae</taxon>
        <taxon>Entelegynae</taxon>
        <taxon>Araneoidea</taxon>
        <taxon>Araneidae</taxon>
        <taxon>Caerostris</taxon>
    </lineage>
</organism>
<keyword evidence="3" id="KW-1185">Reference proteome</keyword>
<comment type="caution">
    <text evidence="2">The sequence shown here is derived from an EMBL/GenBank/DDBJ whole genome shotgun (WGS) entry which is preliminary data.</text>
</comment>
<reference evidence="2 3" key="1">
    <citation type="submission" date="2021-06" db="EMBL/GenBank/DDBJ databases">
        <title>Caerostris darwini draft genome.</title>
        <authorList>
            <person name="Kono N."/>
            <person name="Arakawa K."/>
        </authorList>
    </citation>
    <scope>NUCLEOTIDE SEQUENCE [LARGE SCALE GENOMIC DNA]</scope>
</reference>
<evidence type="ECO:0000313" key="3">
    <source>
        <dbReference type="Proteomes" id="UP001054837"/>
    </source>
</evidence>
<gene>
    <name evidence="2" type="ORF">CDAR_97511</name>
</gene>
<dbReference type="EMBL" id="BPLQ01003267">
    <property type="protein sequence ID" value="GIX99085.1"/>
    <property type="molecule type" value="Genomic_DNA"/>
</dbReference>
<accession>A0AAV4PQ90</accession>
<feature type="compositionally biased region" description="Low complexity" evidence="1">
    <location>
        <begin position="104"/>
        <end position="114"/>
    </location>
</feature>
<protein>
    <submittedName>
        <fullName evidence="2">Uncharacterized protein</fullName>
    </submittedName>
</protein>
<dbReference type="Proteomes" id="UP001054837">
    <property type="component" value="Unassembled WGS sequence"/>
</dbReference>
<dbReference type="AlphaFoldDB" id="A0AAV4PQ90"/>
<evidence type="ECO:0000313" key="2">
    <source>
        <dbReference type="EMBL" id="GIX99085.1"/>
    </source>
</evidence>